<proteinExistence type="predicted"/>
<feature type="transmembrane region" description="Helical" evidence="1">
    <location>
        <begin position="50"/>
        <end position="74"/>
    </location>
</feature>
<sequence length="404" mass="43959">MLVSEIDRSERLHGLDALRGGALLLGVVLHGLMSFFPTQIWIVGDDQRSVWASGLFFVIHLFRMTTFFLIAGLFAHMMLGRAGVWGFVKNRLARIAAPLAVFWGPVLTAIVVVLIWNAGLQGMTAADAPPTPQYDWTNIPLTHLWFLWVLLIFYVALLILRAPFVLLDRTGAWGRVIDRVTAGLIGPWGPFVLGAPLALALWLQPNWIAFFGVPTPDAGLIPNTPALVGFGLAFGFGALLDRRRDLLARIQAWWAVYLGLAIGAGATALMLAGGPDPHLVPVADPATKAMTAAAFGVATYASAFAAMALALRIFGGRSAARRYVADASYWIYIVHLPLVMAAQVLVQDWAMPWPVKLTVVVGGVLAAALASYELLIRHSFMGRWLNGRRVPWRKPVPNAFSPAE</sequence>
<dbReference type="PANTHER" id="PTHR36927">
    <property type="entry name" value="BLR4337 PROTEIN"/>
    <property type="match status" value="1"/>
</dbReference>
<organism evidence="3 4">
    <name type="scientific">Brevundimonas mediterranea</name>
    <dbReference type="NCBI Taxonomy" id="74329"/>
    <lineage>
        <taxon>Bacteria</taxon>
        <taxon>Pseudomonadati</taxon>
        <taxon>Pseudomonadota</taxon>
        <taxon>Alphaproteobacteria</taxon>
        <taxon>Caulobacterales</taxon>
        <taxon>Caulobacteraceae</taxon>
        <taxon>Brevundimonas</taxon>
    </lineage>
</organism>
<dbReference type="RefSeq" id="WP_183196445.1">
    <property type="nucleotide sequence ID" value="NZ_JACIDA010000002.1"/>
</dbReference>
<feature type="domain" description="Acyltransferase 3" evidence="2">
    <location>
        <begin position="13"/>
        <end position="370"/>
    </location>
</feature>
<dbReference type="InterPro" id="IPR050623">
    <property type="entry name" value="Glucan_succinyl_AcylTrfase"/>
</dbReference>
<feature type="transmembrane region" description="Helical" evidence="1">
    <location>
        <begin position="21"/>
        <end position="44"/>
    </location>
</feature>
<evidence type="ECO:0000313" key="3">
    <source>
        <dbReference type="EMBL" id="MBB3872265.1"/>
    </source>
</evidence>
<accession>A0A7W6A624</accession>
<dbReference type="AlphaFoldDB" id="A0A7W6A624"/>
<feature type="transmembrane region" description="Helical" evidence="1">
    <location>
        <begin position="180"/>
        <end position="203"/>
    </location>
</feature>
<evidence type="ECO:0000259" key="2">
    <source>
        <dbReference type="Pfam" id="PF01757"/>
    </source>
</evidence>
<feature type="transmembrane region" description="Helical" evidence="1">
    <location>
        <begin position="95"/>
        <end position="119"/>
    </location>
</feature>
<evidence type="ECO:0000313" key="4">
    <source>
        <dbReference type="Proteomes" id="UP000532936"/>
    </source>
</evidence>
<dbReference type="InterPro" id="IPR002656">
    <property type="entry name" value="Acyl_transf_3_dom"/>
</dbReference>
<protein>
    <submittedName>
        <fullName evidence="3">Peptidoglycan/LPS O-acetylase OafA/YrhL</fullName>
    </submittedName>
</protein>
<feature type="transmembrane region" description="Helical" evidence="1">
    <location>
        <begin position="252"/>
        <end position="272"/>
    </location>
</feature>
<evidence type="ECO:0000256" key="1">
    <source>
        <dbReference type="SAM" id="Phobius"/>
    </source>
</evidence>
<dbReference type="GO" id="GO:0016747">
    <property type="term" value="F:acyltransferase activity, transferring groups other than amino-acyl groups"/>
    <property type="evidence" value="ECO:0007669"/>
    <property type="project" value="InterPro"/>
</dbReference>
<dbReference type="EMBL" id="JACIDA010000002">
    <property type="protein sequence ID" value="MBB3872265.1"/>
    <property type="molecule type" value="Genomic_DNA"/>
</dbReference>
<gene>
    <name evidence="3" type="ORF">GGR11_001818</name>
</gene>
<comment type="caution">
    <text evidence="3">The sequence shown here is derived from an EMBL/GenBank/DDBJ whole genome shotgun (WGS) entry which is preliminary data.</text>
</comment>
<reference evidence="3 4" key="1">
    <citation type="submission" date="2020-08" db="EMBL/GenBank/DDBJ databases">
        <title>Genomic Encyclopedia of Type Strains, Phase IV (KMG-IV): sequencing the most valuable type-strain genomes for metagenomic binning, comparative biology and taxonomic classification.</title>
        <authorList>
            <person name="Goeker M."/>
        </authorList>
    </citation>
    <scope>NUCLEOTIDE SEQUENCE [LARGE SCALE GENOMIC DNA]</scope>
    <source>
        <strain evidence="3 4">DSM 14878</strain>
    </source>
</reference>
<feature type="transmembrane region" description="Helical" evidence="1">
    <location>
        <begin position="223"/>
        <end position="240"/>
    </location>
</feature>
<dbReference type="Proteomes" id="UP000532936">
    <property type="component" value="Unassembled WGS sequence"/>
</dbReference>
<keyword evidence="1" id="KW-1133">Transmembrane helix</keyword>
<feature type="transmembrane region" description="Helical" evidence="1">
    <location>
        <begin position="139"/>
        <end position="160"/>
    </location>
</feature>
<dbReference type="PANTHER" id="PTHR36927:SF1">
    <property type="entry name" value="MDO-LIKE PROTEIN"/>
    <property type="match status" value="1"/>
</dbReference>
<dbReference type="Pfam" id="PF01757">
    <property type="entry name" value="Acyl_transf_3"/>
    <property type="match status" value="1"/>
</dbReference>
<feature type="transmembrane region" description="Helical" evidence="1">
    <location>
        <begin position="327"/>
        <end position="345"/>
    </location>
</feature>
<feature type="transmembrane region" description="Helical" evidence="1">
    <location>
        <begin position="292"/>
        <end position="315"/>
    </location>
</feature>
<feature type="transmembrane region" description="Helical" evidence="1">
    <location>
        <begin position="357"/>
        <end position="376"/>
    </location>
</feature>
<name>A0A7W6A624_9CAUL</name>
<keyword evidence="1" id="KW-0812">Transmembrane</keyword>
<keyword evidence="1" id="KW-0472">Membrane</keyword>